<proteinExistence type="predicted"/>
<keyword evidence="1" id="KW-0812">Transmembrane</keyword>
<sequence>MATRKLVLSAAAIIFLLVALGALYRLLVGFPISIGGVEIGQVGTFFALVVGAGLSLMLFNEARK</sequence>
<dbReference type="EMBL" id="JAKFGM010000001">
    <property type="protein sequence ID" value="MCF2514178.1"/>
    <property type="molecule type" value="Genomic_DNA"/>
</dbReference>
<reference evidence="2" key="1">
    <citation type="submission" date="2022-01" db="EMBL/GenBank/DDBJ databases">
        <authorList>
            <person name="Jo J.-H."/>
            <person name="Im W.-T."/>
        </authorList>
    </citation>
    <scope>NUCLEOTIDE SEQUENCE</scope>
    <source>
        <strain evidence="2">G124</strain>
    </source>
</reference>
<organism evidence="2 3">
    <name type="scientific">Sphingomonas cremea</name>
    <dbReference type="NCBI Taxonomy" id="2904799"/>
    <lineage>
        <taxon>Bacteria</taxon>
        <taxon>Pseudomonadati</taxon>
        <taxon>Pseudomonadota</taxon>
        <taxon>Alphaproteobacteria</taxon>
        <taxon>Sphingomonadales</taxon>
        <taxon>Sphingomonadaceae</taxon>
        <taxon>Sphingomonas</taxon>
    </lineage>
</organism>
<accession>A0A9X1TXJ0</accession>
<dbReference type="RefSeq" id="WP_235066658.1">
    <property type="nucleotide sequence ID" value="NZ_JAKFGM010000001.1"/>
</dbReference>
<dbReference type="Proteomes" id="UP001139410">
    <property type="component" value="Unassembled WGS sequence"/>
</dbReference>
<evidence type="ECO:0000313" key="2">
    <source>
        <dbReference type="EMBL" id="MCF2514178.1"/>
    </source>
</evidence>
<keyword evidence="1" id="KW-0472">Membrane</keyword>
<gene>
    <name evidence="2" type="ORF">LVY65_03720</name>
</gene>
<protein>
    <submittedName>
        <fullName evidence="2">Uncharacterized protein</fullName>
    </submittedName>
</protein>
<feature type="transmembrane region" description="Helical" evidence="1">
    <location>
        <begin position="37"/>
        <end position="59"/>
    </location>
</feature>
<name>A0A9X1TXJ0_9SPHN</name>
<dbReference type="AlphaFoldDB" id="A0A9X1TXJ0"/>
<comment type="caution">
    <text evidence="2">The sequence shown here is derived from an EMBL/GenBank/DDBJ whole genome shotgun (WGS) entry which is preliminary data.</text>
</comment>
<evidence type="ECO:0000256" key="1">
    <source>
        <dbReference type="SAM" id="Phobius"/>
    </source>
</evidence>
<keyword evidence="3" id="KW-1185">Reference proteome</keyword>
<keyword evidence="1" id="KW-1133">Transmembrane helix</keyword>
<evidence type="ECO:0000313" key="3">
    <source>
        <dbReference type="Proteomes" id="UP001139410"/>
    </source>
</evidence>